<dbReference type="AlphaFoldDB" id="A0A061BGD3"/>
<dbReference type="InterPro" id="IPR009057">
    <property type="entry name" value="Homeodomain-like_sf"/>
</dbReference>
<evidence type="ECO:0000256" key="1">
    <source>
        <dbReference type="SAM" id="MobiDB-lite"/>
    </source>
</evidence>
<organism evidence="3">
    <name type="scientific">Rhodotorula toruloides</name>
    <name type="common">Yeast</name>
    <name type="synonym">Rhodosporidium toruloides</name>
    <dbReference type="NCBI Taxonomy" id="5286"/>
    <lineage>
        <taxon>Eukaryota</taxon>
        <taxon>Fungi</taxon>
        <taxon>Dikarya</taxon>
        <taxon>Basidiomycota</taxon>
        <taxon>Pucciniomycotina</taxon>
        <taxon>Microbotryomycetes</taxon>
        <taxon>Sporidiobolales</taxon>
        <taxon>Sporidiobolaceae</taxon>
        <taxon>Rhodotorula</taxon>
    </lineage>
</organism>
<evidence type="ECO:0000259" key="2">
    <source>
        <dbReference type="PROSITE" id="PS50090"/>
    </source>
</evidence>
<dbReference type="OrthoDB" id="10323974at2759"/>
<name>A0A061BGD3_RHOTO</name>
<feature type="compositionally biased region" description="Polar residues" evidence="1">
    <location>
        <begin position="435"/>
        <end position="452"/>
    </location>
</feature>
<dbReference type="PROSITE" id="PS50090">
    <property type="entry name" value="MYB_LIKE"/>
    <property type="match status" value="1"/>
</dbReference>
<sequence length="572" mass="60608">MLPRSTSPTASTGPAAVTGLLSSQRWTTGHEGEGSHSTGAGVAAAIADAGEEVATARPSPMCPNAGSGYDEALEPAAWTREEDSALSVAVGRSAVGDWEGVRQTFFNVTGSPKSASALSERWEVLRLGQLTSRKYTFNRSSPDPLDFSREETTLRWLRVHHSATPPDQHSSPSSNGFLALREDSQVQNCAKRLRNAGLEETVGNRGVATPTPRQDAPAADAAIPSSLNPLYDEPMMNASRSDAIRAIPSSDAASYTSLSAGLDPVRDPSKPSCDPLREADFAFVADDLGERDEQDVLSVFSTDPDPPQQTSAPTPYALPLRRQPSNAPATTDPIELVVQGCALPTQTSPPRPAPAASSFSTSVPLEPLKLAGIPDPASIPPRPSTSRRFPSVYRPSPNRSSTLRIETTDARDDDNPPPPFKPRLLIKGIAKAARRQQSTAQRPSFPSRQVTSEPVEAAEPSPSKGGSPQQRQLSAIADSPTTLAKYAPNPHEIARPSSTSIQQQPSPPPSLPDTTMSDSAINLAGQNSAGGGSGDVGREKETAEAAEDWQAILDGADRLRRRLLEIAASLRV</sequence>
<feature type="region of interest" description="Disordered" evidence="1">
    <location>
        <begin position="367"/>
        <end position="545"/>
    </location>
</feature>
<feature type="region of interest" description="Disordered" evidence="1">
    <location>
        <begin position="298"/>
        <end position="330"/>
    </location>
</feature>
<feature type="domain" description="Myb-like" evidence="2">
    <location>
        <begin position="70"/>
        <end position="126"/>
    </location>
</feature>
<feature type="compositionally biased region" description="Polar residues" evidence="1">
    <location>
        <begin position="464"/>
        <end position="473"/>
    </location>
</feature>
<proteinExistence type="predicted"/>
<protein>
    <submittedName>
        <fullName evidence="3">RHTO0S22e01354g1_1</fullName>
    </submittedName>
</protein>
<accession>A0A061BGD3</accession>
<reference evidence="3" key="1">
    <citation type="journal article" date="2014" name="Genome Announc.">
        <title>Draft genome sequence of Rhodosporidium toruloides CECT1137, an oleaginous yeast of biotechnological interest.</title>
        <authorList>
            <person name="Morin N."/>
            <person name="Calcas X."/>
            <person name="Devillers H."/>
            <person name="Durrens P."/>
            <person name="Sherman D.J."/>
            <person name="Nicaud J.-M."/>
            <person name="Neuveglise C."/>
        </authorList>
    </citation>
    <scope>NUCLEOTIDE SEQUENCE</scope>
    <source>
        <strain evidence="3">CECT1137</strain>
    </source>
</reference>
<evidence type="ECO:0000313" key="3">
    <source>
        <dbReference type="EMBL" id="CDR49017.1"/>
    </source>
</evidence>
<dbReference type="InterPro" id="IPR001005">
    <property type="entry name" value="SANT/Myb"/>
</dbReference>
<dbReference type="EMBL" id="LK052957">
    <property type="protein sequence ID" value="CDR49017.1"/>
    <property type="molecule type" value="Genomic_DNA"/>
</dbReference>
<dbReference type="SUPFAM" id="SSF46689">
    <property type="entry name" value="Homeodomain-like"/>
    <property type="match status" value="1"/>
</dbReference>
<gene>
    <name evidence="3" type="ORF">RHTO0S_22e01354g</name>
</gene>